<evidence type="ECO:0000313" key="1">
    <source>
        <dbReference type="EMBL" id="KAK4019608.1"/>
    </source>
</evidence>
<protein>
    <submittedName>
        <fullName evidence="1">Uncharacterized protein</fullName>
    </submittedName>
</protein>
<keyword evidence="2" id="KW-1185">Reference proteome</keyword>
<comment type="caution">
    <text evidence="1">The sequence shown here is derived from an EMBL/GenBank/DDBJ whole genome shotgun (WGS) entry which is preliminary data.</text>
</comment>
<name>A0ABR0A375_9CRUS</name>
<reference evidence="1 2" key="1">
    <citation type="journal article" date="2023" name="Nucleic Acids Res.">
        <title>The hologenome of Daphnia magna reveals possible DNA methylation and microbiome-mediated evolution of the host genome.</title>
        <authorList>
            <person name="Chaturvedi A."/>
            <person name="Li X."/>
            <person name="Dhandapani V."/>
            <person name="Marshall H."/>
            <person name="Kissane S."/>
            <person name="Cuenca-Cambronero M."/>
            <person name="Asole G."/>
            <person name="Calvet F."/>
            <person name="Ruiz-Romero M."/>
            <person name="Marangio P."/>
            <person name="Guigo R."/>
            <person name="Rago D."/>
            <person name="Mirbahai L."/>
            <person name="Eastwood N."/>
            <person name="Colbourne J.K."/>
            <person name="Zhou J."/>
            <person name="Mallon E."/>
            <person name="Orsini L."/>
        </authorList>
    </citation>
    <scope>NUCLEOTIDE SEQUENCE [LARGE SCALE GENOMIC DNA]</scope>
    <source>
        <strain evidence="1">LRV0_1</strain>
    </source>
</reference>
<proteinExistence type="predicted"/>
<gene>
    <name evidence="1" type="ORF">OUZ56_001622</name>
</gene>
<evidence type="ECO:0000313" key="2">
    <source>
        <dbReference type="Proteomes" id="UP001234178"/>
    </source>
</evidence>
<dbReference type="EMBL" id="JAOYFB010000036">
    <property type="protein sequence ID" value="KAK4019608.1"/>
    <property type="molecule type" value="Genomic_DNA"/>
</dbReference>
<organism evidence="1 2">
    <name type="scientific">Daphnia magna</name>
    <dbReference type="NCBI Taxonomy" id="35525"/>
    <lineage>
        <taxon>Eukaryota</taxon>
        <taxon>Metazoa</taxon>
        <taxon>Ecdysozoa</taxon>
        <taxon>Arthropoda</taxon>
        <taxon>Crustacea</taxon>
        <taxon>Branchiopoda</taxon>
        <taxon>Diplostraca</taxon>
        <taxon>Cladocera</taxon>
        <taxon>Anomopoda</taxon>
        <taxon>Daphniidae</taxon>
        <taxon>Daphnia</taxon>
    </lineage>
</organism>
<accession>A0ABR0A375</accession>
<sequence length="98" mass="11472">MYNVCPYNIYVSLYVKKQYMGESNRQATDVEMRRRLIQPLCGKNSTCLCAALIERVRVFCFIPPSSPITPLAFRYHLSNRKHSPHLMDDSAEARKRYL</sequence>
<dbReference type="Proteomes" id="UP001234178">
    <property type="component" value="Unassembled WGS sequence"/>
</dbReference>